<evidence type="ECO:0000313" key="2">
    <source>
        <dbReference type="Proteomes" id="UP000031760"/>
    </source>
</evidence>
<dbReference type="KEGG" id="nmf:NMS_2696"/>
<keyword evidence="2" id="KW-1185">Reference proteome</keyword>
<dbReference type="HOGENOM" id="CLU_190600_0_0_10"/>
<reference evidence="1 2" key="1">
    <citation type="journal article" date="2014" name="Proc. Natl. Acad. Sci. U.S.A.">
        <title>Functional characterization of flavobacteria rhodopsins reveals a unique class of light-driven chloride pump in bacteria.</title>
        <authorList>
            <person name="Yoshizawa S."/>
            <person name="Kumagai Y."/>
            <person name="Kim H."/>
            <person name="Ogura Y."/>
            <person name="Hayashi T."/>
            <person name="Iwasaki W."/>
            <person name="DeLong E.F."/>
            <person name="Kogure K."/>
        </authorList>
    </citation>
    <scope>NUCLEOTIDE SEQUENCE [LARGE SCALE GENOMIC DNA]</scope>
    <source>
        <strain evidence="1 2">S1-08</strain>
    </source>
</reference>
<name>W8VT28_9FLAO</name>
<dbReference type="STRING" id="1454201.NMS_2696"/>
<dbReference type="EMBL" id="AP014548">
    <property type="protein sequence ID" value="BAO56705.1"/>
    <property type="molecule type" value="Genomic_DNA"/>
</dbReference>
<evidence type="ECO:0000313" key="1">
    <source>
        <dbReference type="EMBL" id="BAO56705.1"/>
    </source>
</evidence>
<sequence>MFEYTLMILEKVSFDATLFCKELHKAMNRLLPFEIQELQIWLRNLYKTQPELSVCLPHYIMVNQPT</sequence>
<accession>W8VT28</accession>
<dbReference type="Proteomes" id="UP000031760">
    <property type="component" value="Chromosome"/>
</dbReference>
<proteinExistence type="predicted"/>
<organism evidence="1 2">
    <name type="scientific">Nonlabens marinus S1-08</name>
    <dbReference type="NCBI Taxonomy" id="1454201"/>
    <lineage>
        <taxon>Bacteria</taxon>
        <taxon>Pseudomonadati</taxon>
        <taxon>Bacteroidota</taxon>
        <taxon>Flavobacteriia</taxon>
        <taxon>Flavobacteriales</taxon>
        <taxon>Flavobacteriaceae</taxon>
        <taxon>Nonlabens</taxon>
    </lineage>
</organism>
<gene>
    <name evidence="1" type="ORF">NMS_2696</name>
</gene>
<protein>
    <submittedName>
        <fullName evidence="1">Uncharacterized protein</fullName>
    </submittedName>
</protein>
<dbReference type="AlphaFoldDB" id="W8VT28"/>